<comment type="caution">
    <text evidence="2">The sequence shown here is derived from an EMBL/GenBank/DDBJ whole genome shotgun (WGS) entry which is preliminary data.</text>
</comment>
<evidence type="ECO:0000313" key="3">
    <source>
        <dbReference type="Proteomes" id="UP000077013"/>
    </source>
</evidence>
<protein>
    <submittedName>
        <fullName evidence="2">DNA-binding protein</fullName>
    </submittedName>
</protein>
<feature type="domain" description="HTH cro/C1-type" evidence="1">
    <location>
        <begin position="20"/>
        <end position="66"/>
    </location>
</feature>
<gene>
    <name evidence="2" type="ORF">ULVI_11515</name>
</gene>
<sequence>MVNSTDFAKRIEKILDYYSLSATAFSEAIDFNRSTISHLISGRNKPSLEFVMKVVQKFPEVELYWLLNGKGVFPSEENISNSPSASISRTTKTESSNLLKVLQKETETSQLSQRNSEEKQKEIDKIVIFYKDGSFKAYEN</sequence>
<dbReference type="RefSeq" id="WP_068592925.1">
    <property type="nucleotide sequence ID" value="NZ_LRXL01000045.1"/>
</dbReference>
<evidence type="ECO:0000313" key="2">
    <source>
        <dbReference type="EMBL" id="OAB78103.1"/>
    </source>
</evidence>
<dbReference type="InterPro" id="IPR001387">
    <property type="entry name" value="Cro/C1-type_HTH"/>
</dbReference>
<dbReference type="Proteomes" id="UP000077013">
    <property type="component" value="Unassembled WGS sequence"/>
</dbReference>
<evidence type="ECO:0000259" key="1">
    <source>
        <dbReference type="PROSITE" id="PS50943"/>
    </source>
</evidence>
<dbReference type="Gene3D" id="1.10.260.40">
    <property type="entry name" value="lambda repressor-like DNA-binding domains"/>
    <property type="match status" value="1"/>
</dbReference>
<dbReference type="STRING" id="1763537.ULVI_11515"/>
<dbReference type="OrthoDB" id="1034290at2"/>
<proteinExistence type="predicted"/>
<name>A0A167H151_9FLAO</name>
<dbReference type="AlphaFoldDB" id="A0A167H151"/>
<keyword evidence="3" id="KW-1185">Reference proteome</keyword>
<dbReference type="SMART" id="SM00530">
    <property type="entry name" value="HTH_XRE"/>
    <property type="match status" value="1"/>
</dbReference>
<dbReference type="PROSITE" id="PS50943">
    <property type="entry name" value="HTH_CROC1"/>
    <property type="match status" value="1"/>
</dbReference>
<organism evidence="2 3">
    <name type="scientific">Cochleicola gelatinilyticus</name>
    <dbReference type="NCBI Taxonomy" id="1763537"/>
    <lineage>
        <taxon>Bacteria</taxon>
        <taxon>Pseudomonadati</taxon>
        <taxon>Bacteroidota</taxon>
        <taxon>Flavobacteriia</taxon>
        <taxon>Flavobacteriales</taxon>
        <taxon>Flavobacteriaceae</taxon>
        <taxon>Cochleicola</taxon>
    </lineage>
</organism>
<dbReference type="Pfam" id="PF01381">
    <property type="entry name" value="HTH_3"/>
    <property type="match status" value="1"/>
</dbReference>
<dbReference type="GO" id="GO:0003677">
    <property type="term" value="F:DNA binding"/>
    <property type="evidence" value="ECO:0007669"/>
    <property type="project" value="UniProtKB-KW"/>
</dbReference>
<dbReference type="CDD" id="cd00093">
    <property type="entry name" value="HTH_XRE"/>
    <property type="match status" value="1"/>
</dbReference>
<reference evidence="2 3" key="1">
    <citation type="submission" date="2016-02" db="EMBL/GenBank/DDBJ databases">
        <title>Ulvibacter sp. LPB0005, isolated from Thais luteostoma.</title>
        <authorList>
            <person name="Shin S.-K."/>
            <person name="Yi H."/>
        </authorList>
    </citation>
    <scope>NUCLEOTIDE SEQUENCE [LARGE SCALE GENOMIC DNA]</scope>
    <source>
        <strain evidence="2 3">LPB0005</strain>
    </source>
</reference>
<dbReference type="EMBL" id="LRXL01000045">
    <property type="protein sequence ID" value="OAB78103.1"/>
    <property type="molecule type" value="Genomic_DNA"/>
</dbReference>
<keyword evidence="2" id="KW-0238">DNA-binding</keyword>
<accession>A0A167H151</accession>
<dbReference type="SUPFAM" id="SSF47413">
    <property type="entry name" value="lambda repressor-like DNA-binding domains"/>
    <property type="match status" value="1"/>
</dbReference>
<dbReference type="InterPro" id="IPR010982">
    <property type="entry name" value="Lambda_DNA-bd_dom_sf"/>
</dbReference>